<comment type="pathway">
    <text evidence="1">Cofactor biosynthesis; thiamine diphosphate biosynthesis.</text>
</comment>
<dbReference type="EMBL" id="CP036287">
    <property type="protein sequence ID" value="QDU69224.1"/>
    <property type="molecule type" value="Genomic_DNA"/>
</dbReference>
<reference evidence="5 6" key="1">
    <citation type="submission" date="2019-02" db="EMBL/GenBank/DDBJ databases">
        <title>Deep-cultivation of Planctomycetes and their phenomic and genomic characterization uncovers novel biology.</title>
        <authorList>
            <person name="Wiegand S."/>
            <person name="Jogler M."/>
            <person name="Boedeker C."/>
            <person name="Pinto D."/>
            <person name="Vollmers J."/>
            <person name="Rivas-Marin E."/>
            <person name="Kohn T."/>
            <person name="Peeters S.H."/>
            <person name="Heuer A."/>
            <person name="Rast P."/>
            <person name="Oberbeckmann S."/>
            <person name="Bunk B."/>
            <person name="Jeske O."/>
            <person name="Meyerdierks A."/>
            <person name="Storesund J.E."/>
            <person name="Kallscheuer N."/>
            <person name="Luecker S."/>
            <person name="Lage O.M."/>
            <person name="Pohl T."/>
            <person name="Merkel B.J."/>
            <person name="Hornburger P."/>
            <person name="Mueller R.-W."/>
            <person name="Bruemmer F."/>
            <person name="Labrenz M."/>
            <person name="Spormann A.M."/>
            <person name="Op den Camp H."/>
            <person name="Overmann J."/>
            <person name="Amann R."/>
            <person name="Jetten M.S.M."/>
            <person name="Mascher T."/>
            <person name="Medema M.H."/>
            <person name="Devos D.P."/>
            <person name="Kaster A.-K."/>
            <person name="Ovreas L."/>
            <person name="Rohde M."/>
            <person name="Galperin M.Y."/>
            <person name="Jogler C."/>
        </authorList>
    </citation>
    <scope>NUCLEOTIDE SEQUENCE [LARGE SCALE GENOMIC DNA]</scope>
    <source>
        <strain evidence="5 6">Pla133</strain>
    </source>
</reference>
<dbReference type="InterPro" id="IPR036206">
    <property type="entry name" value="ThiamineP_synth_sf"/>
</dbReference>
<dbReference type="PANTHER" id="PTHR20857">
    <property type="entry name" value="THIAMINE-PHOSPHATE PYROPHOSPHORYLASE"/>
    <property type="match status" value="1"/>
</dbReference>
<dbReference type="InterPro" id="IPR022998">
    <property type="entry name" value="ThiamineP_synth_TenI"/>
</dbReference>
<dbReference type="GO" id="GO:0009228">
    <property type="term" value="P:thiamine biosynthetic process"/>
    <property type="evidence" value="ECO:0007669"/>
    <property type="project" value="UniProtKB-KW"/>
</dbReference>
<evidence type="ECO:0000313" key="6">
    <source>
        <dbReference type="Proteomes" id="UP000316921"/>
    </source>
</evidence>
<dbReference type="GO" id="GO:0005737">
    <property type="term" value="C:cytoplasm"/>
    <property type="evidence" value="ECO:0007669"/>
    <property type="project" value="TreeGrafter"/>
</dbReference>
<dbReference type="EC" id="2.5.1.3" evidence="5"/>
<evidence type="ECO:0000256" key="2">
    <source>
        <dbReference type="ARBA" id="ARBA00022977"/>
    </source>
</evidence>
<dbReference type="SUPFAM" id="SSF51391">
    <property type="entry name" value="Thiamin phosphate synthase"/>
    <property type="match status" value="1"/>
</dbReference>
<feature type="domain" description="Thiamine phosphate synthase/TenI" evidence="4">
    <location>
        <begin position="45"/>
        <end position="217"/>
    </location>
</feature>
<dbReference type="AlphaFoldDB" id="A0A518BQG6"/>
<evidence type="ECO:0000256" key="3">
    <source>
        <dbReference type="SAM" id="MobiDB-lite"/>
    </source>
</evidence>
<feature type="region of interest" description="Disordered" evidence="3">
    <location>
        <begin position="1"/>
        <end position="21"/>
    </location>
</feature>
<evidence type="ECO:0000256" key="1">
    <source>
        <dbReference type="ARBA" id="ARBA00004948"/>
    </source>
</evidence>
<dbReference type="Pfam" id="PF02581">
    <property type="entry name" value="TMP-TENI"/>
    <property type="match status" value="1"/>
</dbReference>
<dbReference type="KEGG" id="pbap:Pla133_43410"/>
<keyword evidence="2" id="KW-0784">Thiamine biosynthesis</keyword>
<accession>A0A518BQG6</accession>
<keyword evidence="6" id="KW-1185">Reference proteome</keyword>
<protein>
    <submittedName>
        <fullName evidence="5">Thiamine-phosphate synthase</fullName>
        <ecNumber evidence="5">2.5.1.3</ecNumber>
    </submittedName>
</protein>
<sequence length="239" mass="24380">MRSRPRPDPGGQPCPGAPEGPRTALLGSRTLLIFTPEALAAPDPEAALARALPWVDLVQVRVKLPGNRIGPSPARPLVDWTRRVLALAAELPEGSRPLVTVDDRVDVAAALAAEGVAGVHLGQADCPPDVARGLLGPTALIGWSTGSLAEVDSAASMTVDYLGFGPVAPTVTKGLDRGLGPQLAREAAARSRWPLFAIGGIDAELARALAPGARVAVGAAILDAPDPAAAARELRAALG</sequence>
<dbReference type="InterPro" id="IPR013785">
    <property type="entry name" value="Aldolase_TIM"/>
</dbReference>
<name>A0A518BQG6_9BACT</name>
<feature type="compositionally biased region" description="Pro residues" evidence="3">
    <location>
        <begin position="8"/>
        <end position="18"/>
    </location>
</feature>
<dbReference type="CDD" id="cd00564">
    <property type="entry name" value="TMP_TenI"/>
    <property type="match status" value="1"/>
</dbReference>
<evidence type="ECO:0000313" key="5">
    <source>
        <dbReference type="EMBL" id="QDU69224.1"/>
    </source>
</evidence>
<dbReference type="PANTHER" id="PTHR20857:SF15">
    <property type="entry name" value="THIAMINE-PHOSPHATE SYNTHASE"/>
    <property type="match status" value="1"/>
</dbReference>
<organism evidence="5 6">
    <name type="scientific">Engelhardtia mirabilis</name>
    <dbReference type="NCBI Taxonomy" id="2528011"/>
    <lineage>
        <taxon>Bacteria</taxon>
        <taxon>Pseudomonadati</taxon>
        <taxon>Planctomycetota</taxon>
        <taxon>Planctomycetia</taxon>
        <taxon>Planctomycetia incertae sedis</taxon>
        <taxon>Engelhardtia</taxon>
    </lineage>
</organism>
<evidence type="ECO:0000259" key="4">
    <source>
        <dbReference type="Pfam" id="PF02581"/>
    </source>
</evidence>
<dbReference type="Proteomes" id="UP000316921">
    <property type="component" value="Chromosome"/>
</dbReference>
<proteinExistence type="predicted"/>
<dbReference type="GO" id="GO:0004789">
    <property type="term" value="F:thiamine-phosphate diphosphorylase activity"/>
    <property type="evidence" value="ECO:0007669"/>
    <property type="project" value="UniProtKB-EC"/>
</dbReference>
<dbReference type="Gene3D" id="3.20.20.70">
    <property type="entry name" value="Aldolase class I"/>
    <property type="match status" value="1"/>
</dbReference>
<gene>
    <name evidence="5" type="primary">thiE_2</name>
    <name evidence="5" type="ORF">Pla133_43410</name>
</gene>
<keyword evidence="5" id="KW-0808">Transferase</keyword>